<keyword evidence="10" id="KW-0234">DNA repair</keyword>
<dbReference type="Pfam" id="PF08785">
    <property type="entry name" value="Ku_PK_bind"/>
    <property type="match status" value="1"/>
</dbReference>
<dbReference type="InterPro" id="IPR016194">
    <property type="entry name" value="SPOC-like_C_dom_sf"/>
</dbReference>
<dbReference type="Gene3D" id="2.40.290.10">
    <property type="match status" value="1"/>
</dbReference>
<comment type="caution">
    <text evidence="13">The sequence shown here is derived from an EMBL/GenBank/DDBJ whole genome shotgun (WGS) entry which is preliminary data.</text>
</comment>
<gene>
    <name evidence="13" type="ORF">B5V51_9076</name>
</gene>
<keyword evidence="3" id="KW-0547">Nucleotide-binding</keyword>
<dbReference type="InterPro" id="IPR005161">
    <property type="entry name" value="Ku_N"/>
</dbReference>
<keyword evidence="7" id="KW-0067">ATP-binding</keyword>
<dbReference type="GO" id="GO:0003690">
    <property type="term" value="F:double-stranded DNA binding"/>
    <property type="evidence" value="ECO:0007669"/>
    <property type="project" value="TreeGrafter"/>
</dbReference>
<dbReference type="InterPro" id="IPR024193">
    <property type="entry name" value="Ku80"/>
</dbReference>
<evidence type="ECO:0000256" key="8">
    <source>
        <dbReference type="ARBA" id="ARBA00023125"/>
    </source>
</evidence>
<dbReference type="GO" id="GO:0043564">
    <property type="term" value="C:Ku70:Ku80 complex"/>
    <property type="evidence" value="ECO:0007669"/>
    <property type="project" value="InterPro"/>
</dbReference>
<proteinExistence type="inferred from homology"/>
<evidence type="ECO:0000256" key="11">
    <source>
        <dbReference type="ARBA" id="ARBA00023242"/>
    </source>
</evidence>
<dbReference type="GO" id="GO:0003684">
    <property type="term" value="F:damaged DNA binding"/>
    <property type="evidence" value="ECO:0007669"/>
    <property type="project" value="InterPro"/>
</dbReference>
<reference evidence="13" key="1">
    <citation type="submission" date="2017-09" db="EMBL/GenBank/DDBJ databases">
        <title>Contemporary evolution of a Lepidopteran species, Heliothis virescens, in response to modern agricultural practices.</title>
        <authorList>
            <person name="Fritz M.L."/>
            <person name="Deyonke A.M."/>
            <person name="Papanicolaou A."/>
            <person name="Micinski S."/>
            <person name="Westbrook J."/>
            <person name="Gould F."/>
        </authorList>
    </citation>
    <scope>NUCLEOTIDE SEQUENCE [LARGE SCALE GENOMIC DNA]</scope>
    <source>
        <strain evidence="13">HvINT-</strain>
        <tissue evidence="13">Whole body</tissue>
    </source>
</reference>
<comment type="similarity">
    <text evidence="2">Belongs to the ku80 family.</text>
</comment>
<evidence type="ECO:0000256" key="7">
    <source>
        <dbReference type="ARBA" id="ARBA00022840"/>
    </source>
</evidence>
<evidence type="ECO:0000256" key="10">
    <source>
        <dbReference type="ARBA" id="ARBA00023204"/>
    </source>
</evidence>
<dbReference type="Gene3D" id="1.10.1600.10">
    <property type="match status" value="1"/>
</dbReference>
<keyword evidence="4" id="KW-0227">DNA damage</keyword>
<keyword evidence="11" id="KW-0539">Nucleus</keyword>
<dbReference type="InterPro" id="IPR036494">
    <property type="entry name" value="Ku_C_sf"/>
</dbReference>
<dbReference type="Gene3D" id="3.40.50.410">
    <property type="entry name" value="von Willebrand factor, type A domain"/>
    <property type="match status" value="1"/>
</dbReference>
<dbReference type="GO" id="GO:0016787">
    <property type="term" value="F:hydrolase activity"/>
    <property type="evidence" value="ECO:0007669"/>
    <property type="project" value="UniProtKB-KW"/>
</dbReference>
<keyword evidence="8" id="KW-0238">DNA-binding</keyword>
<feature type="domain" description="Ku" evidence="12">
    <location>
        <begin position="276"/>
        <end position="415"/>
    </location>
</feature>
<evidence type="ECO:0000256" key="4">
    <source>
        <dbReference type="ARBA" id="ARBA00022763"/>
    </source>
</evidence>
<evidence type="ECO:0000256" key="1">
    <source>
        <dbReference type="ARBA" id="ARBA00004123"/>
    </source>
</evidence>
<keyword evidence="5" id="KW-0378">Hydrolase</keyword>
<evidence type="ECO:0000313" key="13">
    <source>
        <dbReference type="EMBL" id="PCG65520.1"/>
    </source>
</evidence>
<dbReference type="InterPro" id="IPR036465">
    <property type="entry name" value="vWFA_dom_sf"/>
</dbReference>
<dbReference type="GO" id="GO:0042162">
    <property type="term" value="F:telomeric DNA binding"/>
    <property type="evidence" value="ECO:0007669"/>
    <property type="project" value="InterPro"/>
</dbReference>
<dbReference type="SUPFAM" id="SSF101420">
    <property type="entry name" value="C-terminal domain of Ku80"/>
    <property type="match status" value="1"/>
</dbReference>
<dbReference type="Gene3D" id="1.25.40.240">
    <property type="entry name" value="Ku, C-terminal domain"/>
    <property type="match status" value="1"/>
</dbReference>
<dbReference type="InterPro" id="IPR014893">
    <property type="entry name" value="Ku_PK_bind"/>
</dbReference>
<dbReference type="Pfam" id="PF02735">
    <property type="entry name" value="Ku"/>
    <property type="match status" value="1"/>
</dbReference>
<dbReference type="SUPFAM" id="SSF53300">
    <property type="entry name" value="vWA-like"/>
    <property type="match status" value="1"/>
</dbReference>
<keyword evidence="9" id="KW-0233">DNA recombination</keyword>
<comment type="subcellular location">
    <subcellularLocation>
        <location evidence="1">Nucleus</location>
    </subcellularLocation>
</comment>
<evidence type="ECO:0000256" key="2">
    <source>
        <dbReference type="ARBA" id="ARBA00007726"/>
    </source>
</evidence>
<dbReference type="GO" id="GO:0005524">
    <property type="term" value="F:ATP binding"/>
    <property type="evidence" value="ECO:0007669"/>
    <property type="project" value="UniProtKB-KW"/>
</dbReference>
<dbReference type="STRING" id="7102.A0A2A4J256"/>
<dbReference type="GO" id="GO:0004386">
    <property type="term" value="F:helicase activity"/>
    <property type="evidence" value="ECO:0007669"/>
    <property type="project" value="UniProtKB-KW"/>
</dbReference>
<dbReference type="Pfam" id="PF03731">
    <property type="entry name" value="Ku_N"/>
    <property type="match status" value="1"/>
</dbReference>
<dbReference type="GO" id="GO:0006310">
    <property type="term" value="P:DNA recombination"/>
    <property type="evidence" value="ECO:0007669"/>
    <property type="project" value="UniProtKB-KW"/>
</dbReference>
<evidence type="ECO:0000256" key="5">
    <source>
        <dbReference type="ARBA" id="ARBA00022801"/>
    </source>
</evidence>
<protein>
    <recommendedName>
        <fullName evidence="12">Ku domain-containing protein</fullName>
    </recommendedName>
</protein>
<name>A0A2A4J256_HELVI</name>
<evidence type="ECO:0000256" key="3">
    <source>
        <dbReference type="ARBA" id="ARBA00022741"/>
    </source>
</evidence>
<dbReference type="AlphaFoldDB" id="A0A2A4J256"/>
<dbReference type="EMBL" id="NWSH01004064">
    <property type="protein sequence ID" value="PCG65520.1"/>
    <property type="molecule type" value="Genomic_DNA"/>
</dbReference>
<dbReference type="PANTHER" id="PTHR12604">
    <property type="entry name" value="KU AUTOANTIGEN DNA HELICASE"/>
    <property type="match status" value="1"/>
</dbReference>
<sequence length="704" mass="79939">MSRGTHGTLIILDIGRNVSTKDEENEKTFFERAKECTARILERKILSQDKSMVGIILLGSKKTNNKMANEHAGAFKHIELFAELQAPTWKMIRSLPEKPTEIRGDWFDALLVAADYFANVFRGTKLVSRNIVLMTNFKKKTTFETDGIAEVLNGFQEQDFQVSVIGPDIYSKEYENDSTDIIKQFVEATGGVTGTLENIMKYDLQFHRKKIVNANSWDVDLSIGPNINIPVSCFIKLKDEPTVKKWEKSVKNPITCTSSKYEGVLKTREYVNQETGKTVDATEKVKGYHYGQAIIPFQDCDKSMLYQPGVKSLTVYGFTSADNIKWQHLNGDGLSYVFGKKDDQKAQKAIRCLVECLHELNLVGIVRKVHNNNNVPKMFALMPVIDTNNYVCLSMAAICYKDDIKQMSFPATNLKKYKCSQEQVDAFKELIGAMDLTKAYDDTFDDTEAFPVAECVSPSAQYVLDCLAFRAMNPGKPLPKPREEIMTLFKVPPLLEENARKPLEKLKSLFTLTKIEIKKRTNKNAQIDIDQFKTPLAVPSDTNIPNMPKIHLPTKDAVDEIKNISTINPIEDFKTLQIKNKPLSELTSEMIKAIESLINNNIDGDFSKALDAMALLRTELLKSDPTDYNNWIKKLKAELIESDNKRVLELIMTKKLSFILKEENNLSTYEDEQSHDESQMYENDTIPNSAEFTINSEVQNMFDD</sequence>
<dbReference type="PANTHER" id="PTHR12604:SF4">
    <property type="entry name" value="X-RAY REPAIR CROSS-COMPLEMENTING PROTEIN 5"/>
    <property type="match status" value="1"/>
</dbReference>
<dbReference type="GO" id="GO:0006303">
    <property type="term" value="P:double-strand break repair via nonhomologous end joining"/>
    <property type="evidence" value="ECO:0007669"/>
    <property type="project" value="InterPro"/>
</dbReference>
<evidence type="ECO:0000256" key="9">
    <source>
        <dbReference type="ARBA" id="ARBA00023172"/>
    </source>
</evidence>
<dbReference type="SUPFAM" id="SSF100939">
    <property type="entry name" value="SPOC domain-like"/>
    <property type="match status" value="1"/>
</dbReference>
<dbReference type="InterPro" id="IPR006164">
    <property type="entry name" value="DNA_bd_Ku70/Ku80"/>
</dbReference>
<evidence type="ECO:0000259" key="12">
    <source>
        <dbReference type="SMART" id="SM00559"/>
    </source>
</evidence>
<dbReference type="CDD" id="cd00873">
    <property type="entry name" value="KU80"/>
    <property type="match status" value="1"/>
</dbReference>
<evidence type="ECO:0000256" key="6">
    <source>
        <dbReference type="ARBA" id="ARBA00022806"/>
    </source>
</evidence>
<dbReference type="SMART" id="SM00559">
    <property type="entry name" value="Ku78"/>
    <property type="match status" value="1"/>
</dbReference>
<organism evidence="13">
    <name type="scientific">Heliothis virescens</name>
    <name type="common">Tobacco budworm moth</name>
    <dbReference type="NCBI Taxonomy" id="7102"/>
    <lineage>
        <taxon>Eukaryota</taxon>
        <taxon>Metazoa</taxon>
        <taxon>Ecdysozoa</taxon>
        <taxon>Arthropoda</taxon>
        <taxon>Hexapoda</taxon>
        <taxon>Insecta</taxon>
        <taxon>Pterygota</taxon>
        <taxon>Neoptera</taxon>
        <taxon>Endopterygota</taxon>
        <taxon>Lepidoptera</taxon>
        <taxon>Glossata</taxon>
        <taxon>Ditrysia</taxon>
        <taxon>Noctuoidea</taxon>
        <taxon>Noctuidae</taxon>
        <taxon>Heliothinae</taxon>
        <taxon>Heliothis</taxon>
    </lineage>
</organism>
<keyword evidence="6" id="KW-0347">Helicase</keyword>
<dbReference type="GO" id="GO:0000723">
    <property type="term" value="P:telomere maintenance"/>
    <property type="evidence" value="ECO:0007669"/>
    <property type="project" value="InterPro"/>
</dbReference>
<accession>A0A2A4J256</accession>